<evidence type="ECO:0000313" key="2">
    <source>
        <dbReference type="Proteomes" id="UP001419268"/>
    </source>
</evidence>
<reference evidence="1 2" key="1">
    <citation type="submission" date="2024-01" db="EMBL/GenBank/DDBJ databases">
        <title>Genome assemblies of Stephania.</title>
        <authorList>
            <person name="Yang L."/>
        </authorList>
    </citation>
    <scope>NUCLEOTIDE SEQUENCE [LARGE SCALE GENOMIC DNA]</scope>
    <source>
        <strain evidence="1">JXDWG</strain>
        <tissue evidence="1">Leaf</tissue>
    </source>
</reference>
<accession>A0AAP0PNZ1</accession>
<dbReference type="EMBL" id="JBBNAG010000003">
    <property type="protein sequence ID" value="KAK9149514.1"/>
    <property type="molecule type" value="Genomic_DNA"/>
</dbReference>
<gene>
    <name evidence="1" type="ORF">Scep_008271</name>
</gene>
<comment type="caution">
    <text evidence="1">The sequence shown here is derived from an EMBL/GenBank/DDBJ whole genome shotgun (WGS) entry which is preliminary data.</text>
</comment>
<organism evidence="1 2">
    <name type="scientific">Stephania cephalantha</name>
    <dbReference type="NCBI Taxonomy" id="152367"/>
    <lineage>
        <taxon>Eukaryota</taxon>
        <taxon>Viridiplantae</taxon>
        <taxon>Streptophyta</taxon>
        <taxon>Embryophyta</taxon>
        <taxon>Tracheophyta</taxon>
        <taxon>Spermatophyta</taxon>
        <taxon>Magnoliopsida</taxon>
        <taxon>Ranunculales</taxon>
        <taxon>Menispermaceae</taxon>
        <taxon>Menispermoideae</taxon>
        <taxon>Cissampelideae</taxon>
        <taxon>Stephania</taxon>
    </lineage>
</organism>
<proteinExistence type="predicted"/>
<sequence>MAAVRQSRLPIAARIIAYEESLEFLDLKKGIVYALKKRASYICCLRCKSAWVLLEGGGDEYKDKKRPVEATTRRQSFDRLFFTLYSLYTFIPLSANHPIPLPNGRRSTTATPTACSTFARGSGSKRGEGNGCCCDPHLVYIGLNLL</sequence>
<name>A0AAP0PNZ1_9MAGN</name>
<keyword evidence="2" id="KW-1185">Reference proteome</keyword>
<evidence type="ECO:0000313" key="1">
    <source>
        <dbReference type="EMBL" id="KAK9149514.1"/>
    </source>
</evidence>
<dbReference type="AlphaFoldDB" id="A0AAP0PNZ1"/>
<protein>
    <submittedName>
        <fullName evidence="1">Uncharacterized protein</fullName>
    </submittedName>
</protein>
<dbReference type="Proteomes" id="UP001419268">
    <property type="component" value="Unassembled WGS sequence"/>
</dbReference>